<dbReference type="InterPro" id="IPR036396">
    <property type="entry name" value="Cyt_P450_sf"/>
</dbReference>
<dbReference type="AlphaFoldDB" id="A0AAW0REN0"/>
<dbReference type="GO" id="GO:0005506">
    <property type="term" value="F:iron ion binding"/>
    <property type="evidence" value="ECO:0007669"/>
    <property type="project" value="InterPro"/>
</dbReference>
<dbReference type="InterPro" id="IPR017972">
    <property type="entry name" value="Cyt_P450_CS"/>
</dbReference>
<comment type="similarity">
    <text evidence="3 9">Belongs to the cytochrome P450 family.</text>
</comment>
<evidence type="ECO:0000256" key="2">
    <source>
        <dbReference type="ARBA" id="ARBA00004167"/>
    </source>
</evidence>
<keyword evidence="11" id="KW-1185">Reference proteome</keyword>
<keyword evidence="4 8" id="KW-0479">Metal-binding</keyword>
<dbReference type="Proteomes" id="UP001392437">
    <property type="component" value="Unassembled WGS sequence"/>
</dbReference>
<feature type="binding site" description="axial binding residue" evidence="8">
    <location>
        <position position="452"/>
    </location>
    <ligand>
        <name>heme</name>
        <dbReference type="ChEBI" id="CHEBI:30413"/>
    </ligand>
    <ligandPart>
        <name>Fe</name>
        <dbReference type="ChEBI" id="CHEBI:18248"/>
    </ligandPart>
</feature>
<evidence type="ECO:0000256" key="4">
    <source>
        <dbReference type="ARBA" id="ARBA00022723"/>
    </source>
</evidence>
<dbReference type="PANTHER" id="PTHR46206">
    <property type="entry name" value="CYTOCHROME P450"/>
    <property type="match status" value="1"/>
</dbReference>
<dbReference type="GO" id="GO:0020037">
    <property type="term" value="F:heme binding"/>
    <property type="evidence" value="ECO:0007669"/>
    <property type="project" value="InterPro"/>
</dbReference>
<dbReference type="GO" id="GO:0016705">
    <property type="term" value="F:oxidoreductase activity, acting on paired donors, with incorporation or reduction of molecular oxygen"/>
    <property type="evidence" value="ECO:0007669"/>
    <property type="project" value="InterPro"/>
</dbReference>
<evidence type="ECO:0000256" key="9">
    <source>
        <dbReference type="RuleBase" id="RU000461"/>
    </source>
</evidence>
<dbReference type="GO" id="GO:0004497">
    <property type="term" value="F:monooxygenase activity"/>
    <property type="evidence" value="ECO:0007669"/>
    <property type="project" value="UniProtKB-KW"/>
</dbReference>
<dbReference type="PRINTS" id="PR00465">
    <property type="entry name" value="EP450IV"/>
</dbReference>
<keyword evidence="7 9" id="KW-0503">Monooxygenase</keyword>
<dbReference type="GO" id="GO:0016020">
    <property type="term" value="C:membrane"/>
    <property type="evidence" value="ECO:0007669"/>
    <property type="project" value="UniProtKB-SubCell"/>
</dbReference>
<dbReference type="Gene3D" id="1.10.630.10">
    <property type="entry name" value="Cytochrome P450"/>
    <property type="match status" value="1"/>
</dbReference>
<evidence type="ECO:0000256" key="7">
    <source>
        <dbReference type="ARBA" id="ARBA00023033"/>
    </source>
</evidence>
<evidence type="ECO:0000256" key="1">
    <source>
        <dbReference type="ARBA" id="ARBA00001971"/>
    </source>
</evidence>
<comment type="subcellular location">
    <subcellularLocation>
        <location evidence="2">Membrane</location>
        <topology evidence="2">Single-pass membrane protein</topology>
    </subcellularLocation>
</comment>
<dbReference type="SUPFAM" id="SSF48264">
    <property type="entry name" value="Cytochrome P450"/>
    <property type="match status" value="1"/>
</dbReference>
<organism evidence="10 11">
    <name type="scientific">Apiospora kogelbergensis</name>
    <dbReference type="NCBI Taxonomy" id="1337665"/>
    <lineage>
        <taxon>Eukaryota</taxon>
        <taxon>Fungi</taxon>
        <taxon>Dikarya</taxon>
        <taxon>Ascomycota</taxon>
        <taxon>Pezizomycotina</taxon>
        <taxon>Sordariomycetes</taxon>
        <taxon>Xylariomycetidae</taxon>
        <taxon>Amphisphaeriales</taxon>
        <taxon>Apiosporaceae</taxon>
        <taxon>Apiospora</taxon>
    </lineage>
</organism>
<dbReference type="PROSITE" id="PS00086">
    <property type="entry name" value="CYTOCHROME_P450"/>
    <property type="match status" value="1"/>
</dbReference>
<sequence length="507" mass="57026">MLTQVWLAIGLVAVAWFIRAIRNHASAKLDFPVVGSPGDRDFSKALVDGYAKYPDKPFYIPTSPARLILPMTLFNEAMHAPTTHLSFLRNVYDLFLGLYTHIGRQHEDLILTIRSDLTKNLPAMLPLLQDEINHGLPKEFGTSGQWTPIPAYMKMLRLVALVSGRIFVGLPLCREETWIHASISYTTDVAAVMHASQKWNSVLRPIVAPFLPEVRKAQADLKHARQCVAPLVGEVMAKYDPEKQDKVKVGTRGTFISWMLKYQPDDQRTAERVGINQMVLSFVSIHTTSMTITFALLDLASRPEYIEPLRAEIEEVIKEDGMLKDENGQEHLSKSSFQKLVKLDSFIKESQRFNPLNLIGGFRTTLQDFTFSDGLKLPKSTVVAFPMWAIYQSSSTEAFGPEINAKAGNPGPDVFDGFRFAKLRAVPGYEAKHQMATTSEDSLNFGHGPHSCPGRFFAVYEIKSLLVNIIRHYDIRLKDGKQPSHIVNQVANVPDPRALVEVRRRNV</sequence>
<evidence type="ECO:0000313" key="10">
    <source>
        <dbReference type="EMBL" id="KAK8133293.1"/>
    </source>
</evidence>
<dbReference type="PRINTS" id="PR00385">
    <property type="entry name" value="P450"/>
</dbReference>
<name>A0AAW0REN0_9PEZI</name>
<evidence type="ECO:0000256" key="5">
    <source>
        <dbReference type="ARBA" id="ARBA00023002"/>
    </source>
</evidence>
<comment type="caution">
    <text evidence="10">The sequence shown here is derived from an EMBL/GenBank/DDBJ whole genome shotgun (WGS) entry which is preliminary data.</text>
</comment>
<dbReference type="PANTHER" id="PTHR46206:SF6">
    <property type="entry name" value="CYTOCHROME P450 MONOOXYGENASE AN1598-RELATED"/>
    <property type="match status" value="1"/>
</dbReference>
<dbReference type="Pfam" id="PF00067">
    <property type="entry name" value="p450"/>
    <property type="match status" value="1"/>
</dbReference>
<gene>
    <name evidence="10" type="ORF">PG999_001466</name>
</gene>
<evidence type="ECO:0000256" key="6">
    <source>
        <dbReference type="ARBA" id="ARBA00023004"/>
    </source>
</evidence>
<accession>A0AAW0REN0</accession>
<comment type="cofactor">
    <cofactor evidence="1 8">
        <name>heme</name>
        <dbReference type="ChEBI" id="CHEBI:30413"/>
    </cofactor>
</comment>
<evidence type="ECO:0000313" key="11">
    <source>
        <dbReference type="Proteomes" id="UP001392437"/>
    </source>
</evidence>
<proteinExistence type="inferred from homology"/>
<dbReference type="InterPro" id="IPR001128">
    <property type="entry name" value="Cyt_P450"/>
</dbReference>
<keyword evidence="6 8" id="KW-0408">Iron</keyword>
<protein>
    <submittedName>
        <fullName evidence="10">Cytochrome P450</fullName>
    </submittedName>
</protein>
<keyword evidence="5 9" id="KW-0560">Oxidoreductase</keyword>
<dbReference type="EMBL" id="JAQQWP010000001">
    <property type="protein sequence ID" value="KAK8133293.1"/>
    <property type="molecule type" value="Genomic_DNA"/>
</dbReference>
<keyword evidence="8 9" id="KW-0349">Heme</keyword>
<reference evidence="10 11" key="1">
    <citation type="submission" date="2023-01" db="EMBL/GenBank/DDBJ databases">
        <title>Analysis of 21 Apiospora genomes using comparative genomics revels a genus with tremendous synthesis potential of carbohydrate active enzymes and secondary metabolites.</title>
        <authorList>
            <person name="Sorensen T."/>
        </authorList>
    </citation>
    <scope>NUCLEOTIDE SEQUENCE [LARGE SCALE GENOMIC DNA]</scope>
    <source>
        <strain evidence="10 11">CBS 117206</strain>
    </source>
</reference>
<evidence type="ECO:0000256" key="3">
    <source>
        <dbReference type="ARBA" id="ARBA00010617"/>
    </source>
</evidence>
<evidence type="ECO:0000256" key="8">
    <source>
        <dbReference type="PIRSR" id="PIRSR602403-1"/>
    </source>
</evidence>
<dbReference type="InterPro" id="IPR002403">
    <property type="entry name" value="Cyt_P450_E_grp-IV"/>
</dbReference>
<dbReference type="CDD" id="cd11041">
    <property type="entry name" value="CYP503A1-like"/>
    <property type="match status" value="1"/>
</dbReference>